<reference evidence="2 3" key="1">
    <citation type="submission" date="2018-11" db="EMBL/GenBank/DDBJ databases">
        <title>Genome sequence and assembly of Colletotrichum sidae.</title>
        <authorList>
            <person name="Gan P."/>
            <person name="Shirasu K."/>
        </authorList>
    </citation>
    <scope>NUCLEOTIDE SEQUENCE [LARGE SCALE GENOMIC DNA]</scope>
    <source>
        <strain evidence="2 3">CBS 518.97</strain>
    </source>
</reference>
<feature type="region of interest" description="Disordered" evidence="1">
    <location>
        <begin position="1"/>
        <end position="84"/>
    </location>
</feature>
<evidence type="ECO:0000313" key="2">
    <source>
        <dbReference type="EMBL" id="TEA13301.1"/>
    </source>
</evidence>
<dbReference type="AlphaFoldDB" id="A0A4R8T7L9"/>
<keyword evidence="3" id="KW-1185">Reference proteome</keyword>
<feature type="compositionally biased region" description="Polar residues" evidence="1">
    <location>
        <begin position="374"/>
        <end position="386"/>
    </location>
</feature>
<feature type="compositionally biased region" description="Polar residues" evidence="1">
    <location>
        <begin position="28"/>
        <end position="40"/>
    </location>
</feature>
<proteinExistence type="predicted"/>
<comment type="caution">
    <text evidence="2">The sequence shown here is derived from an EMBL/GenBank/DDBJ whole genome shotgun (WGS) entry which is preliminary data.</text>
</comment>
<organism evidence="2 3">
    <name type="scientific">Colletotrichum sidae</name>
    <dbReference type="NCBI Taxonomy" id="1347389"/>
    <lineage>
        <taxon>Eukaryota</taxon>
        <taxon>Fungi</taxon>
        <taxon>Dikarya</taxon>
        <taxon>Ascomycota</taxon>
        <taxon>Pezizomycotina</taxon>
        <taxon>Sordariomycetes</taxon>
        <taxon>Hypocreomycetidae</taxon>
        <taxon>Glomerellales</taxon>
        <taxon>Glomerellaceae</taxon>
        <taxon>Colletotrichum</taxon>
        <taxon>Colletotrichum orbiculare species complex</taxon>
    </lineage>
</organism>
<evidence type="ECO:0000256" key="1">
    <source>
        <dbReference type="SAM" id="MobiDB-lite"/>
    </source>
</evidence>
<dbReference type="Proteomes" id="UP000295604">
    <property type="component" value="Unassembled WGS sequence"/>
</dbReference>
<evidence type="ECO:0000313" key="3">
    <source>
        <dbReference type="Proteomes" id="UP000295604"/>
    </source>
</evidence>
<sequence>MSSVTKVVLQQPGAELESKDEMKIGRAGTSQGHPSSSRDQTFGCDPETSNTSPIDEKPSTLAQMASASAQRAETPRSPVIEPKGKGVVYRQLPWSRRSNNPLAFHQQNRGQSGFADAEASENITNYAIPLHNKRIYRFKKTCVWIGRQQFFPLPDPVASAEQGILAKLSAALSDVTKDMMAEQCRERDIERRDEGRRRLTLEIRMSGRRASPLSSDVEISPCLWILCGSDWCRKKVRKAIRNIELPRNLFSQDVEVHRGGPIFSAVRDLIPLEQLQLDLDRGFGMKYEDGIFIHYVEDLDDGATGGSICGAICCTTFVRDGVVVDQRVSRVGGIVNQGIMPSARDIPPLAMTTAHGMFDILERLKVEAEIALLSPSSDGSSGRTGCSYSSESEPEDDTDDDMRDSQTESDTSQELQELGFKDPKSEILDDMTPLVTQLGYSSSRRPLAGNLKTETKDGPIEAQTATQDTPSSKKPKKAVQNTGRVQSPEATNRSLVTSSLTRRTKVQQGDVELWTCVSDHS</sequence>
<gene>
    <name evidence="2" type="ORF">C8034_v004968</name>
</gene>
<name>A0A4R8T7L9_9PEZI</name>
<feature type="compositionally biased region" description="Polar residues" evidence="1">
    <location>
        <begin position="463"/>
        <end position="472"/>
    </location>
</feature>
<feature type="compositionally biased region" description="Polar residues" evidence="1">
    <location>
        <begin position="434"/>
        <end position="444"/>
    </location>
</feature>
<feature type="region of interest" description="Disordered" evidence="1">
    <location>
        <begin position="374"/>
        <end position="504"/>
    </location>
</feature>
<feature type="compositionally biased region" description="Polar residues" evidence="1">
    <location>
        <begin position="479"/>
        <end position="501"/>
    </location>
</feature>
<protein>
    <submittedName>
        <fullName evidence="2">Uncharacterized protein</fullName>
    </submittedName>
</protein>
<feature type="compositionally biased region" description="Polar residues" evidence="1">
    <location>
        <begin position="60"/>
        <end position="71"/>
    </location>
</feature>
<feature type="compositionally biased region" description="Acidic residues" evidence="1">
    <location>
        <begin position="392"/>
        <end position="402"/>
    </location>
</feature>
<dbReference type="EMBL" id="QAPF01000205">
    <property type="protein sequence ID" value="TEA13301.1"/>
    <property type="molecule type" value="Genomic_DNA"/>
</dbReference>
<accession>A0A4R8T7L9</accession>